<gene>
    <name evidence="10 13" type="primary">pheA</name>
    <name evidence="13" type="ORF">GCM10007043_17350</name>
</gene>
<feature type="site" description="Essential for prephenate dehydratase activity" evidence="9">
    <location>
        <position position="179"/>
    </location>
</feature>
<dbReference type="InterPro" id="IPR008242">
    <property type="entry name" value="Chor_mutase/pphenate_deHydtase"/>
</dbReference>
<dbReference type="InterPro" id="IPR018528">
    <property type="entry name" value="Preph_deHydtase_CS"/>
</dbReference>
<dbReference type="PANTHER" id="PTHR21022:SF19">
    <property type="entry name" value="PREPHENATE DEHYDRATASE-RELATED"/>
    <property type="match status" value="1"/>
</dbReference>
<evidence type="ECO:0000256" key="7">
    <source>
        <dbReference type="ARBA" id="ARBA00023239"/>
    </source>
</evidence>
<keyword evidence="4 10" id="KW-0028">Amino-acid biosynthesis</keyword>
<keyword evidence="14" id="KW-1185">Reference proteome</keyword>
<comment type="caution">
    <text evidence="13">The sequence shown here is derived from an EMBL/GenBank/DDBJ whole genome shotgun (WGS) entry which is preliminary data.</text>
</comment>
<evidence type="ECO:0000256" key="10">
    <source>
        <dbReference type="RuleBase" id="RU361254"/>
    </source>
</evidence>
<feature type="domain" description="Prephenate dehydratase" evidence="11">
    <location>
        <begin position="3"/>
        <end position="186"/>
    </location>
</feature>
<dbReference type="EC" id="4.2.1.51" evidence="2 10"/>
<dbReference type="SUPFAM" id="SSF53850">
    <property type="entry name" value="Periplasmic binding protein-like II"/>
    <property type="match status" value="1"/>
</dbReference>
<evidence type="ECO:0000256" key="3">
    <source>
        <dbReference type="ARBA" id="ARBA00021872"/>
    </source>
</evidence>
<dbReference type="GO" id="GO:0005737">
    <property type="term" value="C:cytoplasm"/>
    <property type="evidence" value="ECO:0007669"/>
    <property type="project" value="TreeGrafter"/>
</dbReference>
<name>A0A8J3BEY4_9BACI</name>
<evidence type="ECO:0000259" key="11">
    <source>
        <dbReference type="PROSITE" id="PS51171"/>
    </source>
</evidence>
<evidence type="ECO:0000256" key="6">
    <source>
        <dbReference type="ARBA" id="ARBA00023222"/>
    </source>
</evidence>
<evidence type="ECO:0000259" key="12">
    <source>
        <dbReference type="PROSITE" id="PS51671"/>
    </source>
</evidence>
<dbReference type="NCBIfam" id="NF008865">
    <property type="entry name" value="PRK11898.1"/>
    <property type="match status" value="1"/>
</dbReference>
<evidence type="ECO:0000313" key="13">
    <source>
        <dbReference type="EMBL" id="GGK03787.1"/>
    </source>
</evidence>
<organism evidence="13 14">
    <name type="scientific">Calditerricola satsumensis</name>
    <dbReference type="NCBI Taxonomy" id="373054"/>
    <lineage>
        <taxon>Bacteria</taxon>
        <taxon>Bacillati</taxon>
        <taxon>Bacillota</taxon>
        <taxon>Bacilli</taxon>
        <taxon>Bacillales</taxon>
        <taxon>Bacillaceae</taxon>
        <taxon>Calditerricola</taxon>
    </lineage>
</organism>
<dbReference type="Gene3D" id="3.30.70.260">
    <property type="match status" value="1"/>
</dbReference>
<dbReference type="PROSITE" id="PS51671">
    <property type="entry name" value="ACT"/>
    <property type="match status" value="1"/>
</dbReference>
<feature type="domain" description="ACT" evidence="12">
    <location>
        <begin position="200"/>
        <end position="277"/>
    </location>
</feature>
<dbReference type="PIRSF" id="PIRSF001500">
    <property type="entry name" value="Chor_mut_pdt_Ppr"/>
    <property type="match status" value="1"/>
</dbReference>
<dbReference type="PROSITE" id="PS00858">
    <property type="entry name" value="PREPHENATE_DEHYDR_2"/>
    <property type="match status" value="1"/>
</dbReference>
<evidence type="ECO:0000256" key="1">
    <source>
        <dbReference type="ARBA" id="ARBA00004741"/>
    </source>
</evidence>
<evidence type="ECO:0000256" key="5">
    <source>
        <dbReference type="ARBA" id="ARBA00023141"/>
    </source>
</evidence>
<comment type="pathway">
    <text evidence="1 10">Amino-acid biosynthesis; L-phenylalanine biosynthesis; phenylpyruvate from prephenate: step 1/1.</text>
</comment>
<proteinExistence type="predicted"/>
<dbReference type="CDD" id="cd04905">
    <property type="entry name" value="ACT_CM-PDT"/>
    <property type="match status" value="1"/>
</dbReference>
<evidence type="ECO:0000256" key="9">
    <source>
        <dbReference type="PIRSR" id="PIRSR001500-2"/>
    </source>
</evidence>
<dbReference type="EMBL" id="BMOF01000038">
    <property type="protein sequence ID" value="GGK03787.1"/>
    <property type="molecule type" value="Genomic_DNA"/>
</dbReference>
<dbReference type="SUPFAM" id="SSF55021">
    <property type="entry name" value="ACT-like"/>
    <property type="match status" value="1"/>
</dbReference>
<protein>
    <recommendedName>
        <fullName evidence="3 10">Prephenate dehydratase</fullName>
        <shortName evidence="10">PDT</shortName>
        <ecNumber evidence="2 10">4.2.1.51</ecNumber>
    </recommendedName>
</protein>
<dbReference type="Proteomes" id="UP000637720">
    <property type="component" value="Unassembled WGS sequence"/>
</dbReference>
<dbReference type="Pfam" id="PF01842">
    <property type="entry name" value="ACT"/>
    <property type="match status" value="1"/>
</dbReference>
<accession>A0A8J3BEY4</accession>
<dbReference type="PANTHER" id="PTHR21022">
    <property type="entry name" value="PREPHENATE DEHYDRATASE P PROTEIN"/>
    <property type="match status" value="1"/>
</dbReference>
<dbReference type="Pfam" id="PF00800">
    <property type="entry name" value="PDT"/>
    <property type="match status" value="1"/>
</dbReference>
<evidence type="ECO:0000313" key="14">
    <source>
        <dbReference type="Proteomes" id="UP000637720"/>
    </source>
</evidence>
<comment type="catalytic activity">
    <reaction evidence="8 10">
        <text>prephenate + H(+) = 3-phenylpyruvate + CO2 + H2O</text>
        <dbReference type="Rhea" id="RHEA:21648"/>
        <dbReference type="ChEBI" id="CHEBI:15377"/>
        <dbReference type="ChEBI" id="CHEBI:15378"/>
        <dbReference type="ChEBI" id="CHEBI:16526"/>
        <dbReference type="ChEBI" id="CHEBI:18005"/>
        <dbReference type="ChEBI" id="CHEBI:29934"/>
        <dbReference type="EC" id="4.2.1.51"/>
    </reaction>
</comment>
<dbReference type="InterPro" id="IPR002912">
    <property type="entry name" value="ACT_dom"/>
</dbReference>
<dbReference type="FunFam" id="3.30.70.260:FF:000012">
    <property type="entry name" value="Prephenate dehydratase"/>
    <property type="match status" value="1"/>
</dbReference>
<dbReference type="AlphaFoldDB" id="A0A8J3BEY4"/>
<dbReference type="RefSeq" id="WP_188817658.1">
    <property type="nucleotide sequence ID" value="NZ_BMOF01000038.1"/>
</dbReference>
<dbReference type="GO" id="GO:0009094">
    <property type="term" value="P:L-phenylalanine biosynthetic process"/>
    <property type="evidence" value="ECO:0007669"/>
    <property type="project" value="UniProtKB-UniPathway"/>
</dbReference>
<evidence type="ECO:0000256" key="2">
    <source>
        <dbReference type="ARBA" id="ARBA00013147"/>
    </source>
</evidence>
<evidence type="ECO:0000256" key="8">
    <source>
        <dbReference type="ARBA" id="ARBA00047848"/>
    </source>
</evidence>
<dbReference type="UniPathway" id="UPA00121">
    <property type="reaction ID" value="UER00345"/>
</dbReference>
<reference evidence="13" key="1">
    <citation type="journal article" date="2014" name="Int. J. Syst. Evol. Microbiol.">
        <title>Complete genome sequence of Corynebacterium casei LMG S-19264T (=DSM 44701T), isolated from a smear-ripened cheese.</title>
        <authorList>
            <consortium name="US DOE Joint Genome Institute (JGI-PGF)"/>
            <person name="Walter F."/>
            <person name="Albersmeier A."/>
            <person name="Kalinowski J."/>
            <person name="Ruckert C."/>
        </authorList>
    </citation>
    <scope>NUCLEOTIDE SEQUENCE</scope>
    <source>
        <strain evidence="13">JCM 14719</strain>
    </source>
</reference>
<dbReference type="FunFam" id="3.40.190.10:FF:000064">
    <property type="entry name" value="Prephenate dehydratase"/>
    <property type="match status" value="1"/>
</dbReference>
<dbReference type="GO" id="GO:0004664">
    <property type="term" value="F:prephenate dehydratase activity"/>
    <property type="evidence" value="ECO:0007669"/>
    <property type="project" value="UniProtKB-UniRule"/>
</dbReference>
<evidence type="ECO:0000256" key="4">
    <source>
        <dbReference type="ARBA" id="ARBA00022605"/>
    </source>
</evidence>
<dbReference type="CDD" id="cd13633">
    <property type="entry name" value="PBP2_Sa-PDT_like"/>
    <property type="match status" value="1"/>
</dbReference>
<dbReference type="Gene3D" id="3.40.190.10">
    <property type="entry name" value="Periplasmic binding protein-like II"/>
    <property type="match status" value="2"/>
</dbReference>
<keyword evidence="6 10" id="KW-0584">Phenylalanine biosynthesis</keyword>
<sequence>MATVLYLGPSGTFTEVAARAAFPERHHRFVALASVPDVLEAAEAGGDVYGVVPVENSIEGSVTLTLDWLIHHVHVPIVAEWVLPVRQHLLAAERTARLGLGAVEAVLSHPHAIAQCRAYLRQHLPGACIRHTSSTAEAARLVAEHPDRPWAAIGPRLAAERYGLAVLAGPIQDSAHNATRFFVVGQLPYPRQSERAKTTLLITLPHDYPGALYQVLAAFAWRKLNLTRIESRPTGKGLGSYHFMIDVERPLGDVLVPGAIAEIQALGCAVRVLGSYPCFASGDEAERTAGL</sequence>
<keyword evidence="7 10" id="KW-0456">Lyase</keyword>
<keyword evidence="5 10" id="KW-0057">Aromatic amino acid biosynthesis</keyword>
<reference evidence="13" key="2">
    <citation type="submission" date="2020-09" db="EMBL/GenBank/DDBJ databases">
        <authorList>
            <person name="Sun Q."/>
            <person name="Ohkuma M."/>
        </authorList>
    </citation>
    <scope>NUCLEOTIDE SEQUENCE</scope>
    <source>
        <strain evidence="13">JCM 14719</strain>
    </source>
</reference>
<dbReference type="PROSITE" id="PS51171">
    <property type="entry name" value="PREPHENATE_DEHYDR_3"/>
    <property type="match status" value="1"/>
</dbReference>
<dbReference type="InterPro" id="IPR001086">
    <property type="entry name" value="Preph_deHydtase"/>
</dbReference>
<dbReference type="InterPro" id="IPR045865">
    <property type="entry name" value="ACT-like_dom_sf"/>
</dbReference>